<evidence type="ECO:0000313" key="7">
    <source>
        <dbReference type="Proteomes" id="UP000681414"/>
    </source>
</evidence>
<dbReference type="GO" id="GO:0055085">
    <property type="term" value="P:transmembrane transport"/>
    <property type="evidence" value="ECO:0007669"/>
    <property type="project" value="UniProtKB-ARBA"/>
</dbReference>
<protein>
    <submittedName>
        <fullName evidence="6">ATP-binding cassette domain-containing protein</fullName>
    </submittedName>
</protein>
<dbReference type="InterPro" id="IPR013563">
    <property type="entry name" value="Oligopep_ABC_C"/>
</dbReference>
<accession>A0A942TD37</accession>
<name>A0A942TD37_9BACI</name>
<feature type="domain" description="ABC transporter" evidence="5">
    <location>
        <begin position="6"/>
        <end position="261"/>
    </location>
</feature>
<organism evidence="6 7">
    <name type="scientific">Lederbergia citri</name>
    <dbReference type="NCBI Taxonomy" id="2833580"/>
    <lineage>
        <taxon>Bacteria</taxon>
        <taxon>Bacillati</taxon>
        <taxon>Bacillota</taxon>
        <taxon>Bacilli</taxon>
        <taxon>Bacillales</taxon>
        <taxon>Bacillaceae</taxon>
        <taxon>Lederbergia</taxon>
    </lineage>
</organism>
<dbReference type="Pfam" id="PF08352">
    <property type="entry name" value="oligo_HPY"/>
    <property type="match status" value="1"/>
</dbReference>
<evidence type="ECO:0000256" key="4">
    <source>
        <dbReference type="ARBA" id="ARBA00022840"/>
    </source>
</evidence>
<dbReference type="FunFam" id="3.40.50.300:FF:000016">
    <property type="entry name" value="Oligopeptide ABC transporter ATP-binding component"/>
    <property type="match status" value="1"/>
</dbReference>
<dbReference type="EMBL" id="JAGYPG010000001">
    <property type="protein sequence ID" value="MBS4194262.1"/>
    <property type="molecule type" value="Genomic_DNA"/>
</dbReference>
<dbReference type="PANTHER" id="PTHR43776:SF7">
    <property type="entry name" value="D,D-DIPEPTIDE TRANSPORT ATP-BINDING PROTEIN DDPF-RELATED"/>
    <property type="match status" value="1"/>
</dbReference>
<dbReference type="SUPFAM" id="SSF52540">
    <property type="entry name" value="P-loop containing nucleoside triphosphate hydrolases"/>
    <property type="match status" value="1"/>
</dbReference>
<dbReference type="GO" id="GO:0015833">
    <property type="term" value="P:peptide transport"/>
    <property type="evidence" value="ECO:0007669"/>
    <property type="project" value="InterPro"/>
</dbReference>
<dbReference type="Gene3D" id="3.40.50.300">
    <property type="entry name" value="P-loop containing nucleotide triphosphate hydrolases"/>
    <property type="match status" value="1"/>
</dbReference>
<evidence type="ECO:0000259" key="5">
    <source>
        <dbReference type="PROSITE" id="PS50893"/>
    </source>
</evidence>
<dbReference type="InterPro" id="IPR027417">
    <property type="entry name" value="P-loop_NTPase"/>
</dbReference>
<dbReference type="InterPro" id="IPR050319">
    <property type="entry name" value="ABC_transp_ATP-bind"/>
</dbReference>
<keyword evidence="7" id="KW-1185">Reference proteome</keyword>
<reference evidence="6 7" key="1">
    <citation type="submission" date="2021-05" db="EMBL/GenBank/DDBJ databases">
        <title>Novel Bacillus species.</title>
        <authorList>
            <person name="Liu G."/>
        </authorList>
    </citation>
    <scope>NUCLEOTIDE SEQUENCE [LARGE SCALE GENOMIC DNA]</scope>
    <source>
        <strain evidence="7">FJAT-49780</strain>
    </source>
</reference>
<proteinExistence type="inferred from homology"/>
<keyword evidence="4 6" id="KW-0067">ATP-binding</keyword>
<dbReference type="CDD" id="cd03257">
    <property type="entry name" value="ABC_NikE_OppD_transporters"/>
    <property type="match status" value="1"/>
</dbReference>
<dbReference type="Proteomes" id="UP000681414">
    <property type="component" value="Unassembled WGS sequence"/>
</dbReference>
<dbReference type="SMART" id="SM00382">
    <property type="entry name" value="AAA"/>
    <property type="match status" value="1"/>
</dbReference>
<dbReference type="InterPro" id="IPR003439">
    <property type="entry name" value="ABC_transporter-like_ATP-bd"/>
</dbReference>
<dbReference type="AlphaFoldDB" id="A0A942TD37"/>
<comment type="similarity">
    <text evidence="1">Belongs to the ABC transporter superfamily.</text>
</comment>
<dbReference type="GO" id="GO:0016887">
    <property type="term" value="F:ATP hydrolysis activity"/>
    <property type="evidence" value="ECO:0007669"/>
    <property type="project" value="InterPro"/>
</dbReference>
<evidence type="ECO:0000256" key="1">
    <source>
        <dbReference type="ARBA" id="ARBA00005417"/>
    </source>
</evidence>
<dbReference type="PROSITE" id="PS00211">
    <property type="entry name" value="ABC_TRANSPORTER_1"/>
    <property type="match status" value="1"/>
</dbReference>
<dbReference type="RefSeq" id="WP_213123460.1">
    <property type="nucleotide sequence ID" value="NZ_JAGYPG010000001.1"/>
</dbReference>
<dbReference type="GO" id="GO:0005524">
    <property type="term" value="F:ATP binding"/>
    <property type="evidence" value="ECO:0007669"/>
    <property type="project" value="UniProtKB-KW"/>
</dbReference>
<sequence>MDDIILEVQSMKKYFPIKKGFFKRTVGQIKAVDDVSFHLKEGETFGLVGESGCGKSTLGKSLLRAIEPTEGSVKFKNRHNEMVDVMDLDYKHLRDIRRDMQLIFQDPYSSLNPRMTVLNIIGEPLICNKLAKGEELREKVKHLMEIVGLNSKHLERYPHAFSGGQRQRIGIARALATNPKFLVCDEAVSALDVSIQAQIINLLEDLQKTLNLSYLFISHDLGVIQHISDRVGVMYVGKMVETATTEELFTNPKHPYTEALLSAKPLPNPRLKKERIILKGEVANPANPPSGCYFHPRCPYAQEICKVQAPSFNEVTPGHQVACHFAEELDLKGSVAI</sequence>
<dbReference type="PROSITE" id="PS50893">
    <property type="entry name" value="ABC_TRANSPORTER_2"/>
    <property type="match status" value="1"/>
</dbReference>
<dbReference type="InterPro" id="IPR017871">
    <property type="entry name" value="ABC_transporter-like_CS"/>
</dbReference>
<evidence type="ECO:0000256" key="3">
    <source>
        <dbReference type="ARBA" id="ARBA00022741"/>
    </source>
</evidence>
<evidence type="ECO:0000313" key="6">
    <source>
        <dbReference type="EMBL" id="MBS4194262.1"/>
    </source>
</evidence>
<keyword evidence="3" id="KW-0547">Nucleotide-binding</keyword>
<dbReference type="InterPro" id="IPR003593">
    <property type="entry name" value="AAA+_ATPase"/>
</dbReference>
<comment type="caution">
    <text evidence="6">The sequence shown here is derived from an EMBL/GenBank/DDBJ whole genome shotgun (WGS) entry which is preliminary data.</text>
</comment>
<gene>
    <name evidence="6" type="ORF">KHA97_04120</name>
</gene>
<keyword evidence="2" id="KW-0813">Transport</keyword>
<dbReference type="NCBIfam" id="TIGR01727">
    <property type="entry name" value="oligo_HPY"/>
    <property type="match status" value="1"/>
</dbReference>
<dbReference type="PANTHER" id="PTHR43776">
    <property type="entry name" value="TRANSPORT ATP-BINDING PROTEIN"/>
    <property type="match status" value="1"/>
</dbReference>
<evidence type="ECO:0000256" key="2">
    <source>
        <dbReference type="ARBA" id="ARBA00022448"/>
    </source>
</evidence>
<dbReference type="Pfam" id="PF00005">
    <property type="entry name" value="ABC_tran"/>
    <property type="match status" value="1"/>
</dbReference>